<comment type="similarity">
    <text evidence="5 17">Belongs to the folylpolyglutamate synthase family.</text>
</comment>
<organism evidence="20">
    <name type="scientific">Arcella intermedia</name>
    <dbReference type="NCBI Taxonomy" id="1963864"/>
    <lineage>
        <taxon>Eukaryota</taxon>
        <taxon>Amoebozoa</taxon>
        <taxon>Tubulinea</taxon>
        <taxon>Elardia</taxon>
        <taxon>Arcellinida</taxon>
        <taxon>Sphaerothecina</taxon>
        <taxon>Arcellidae</taxon>
        <taxon>Arcella</taxon>
    </lineage>
</organism>
<comment type="catalytic activity">
    <reaction evidence="16 17">
        <text>(6S)-5,6,7,8-tetrahydrofolyl-(gamma-L-Glu)(n) + L-glutamate + ATP = (6S)-5,6,7,8-tetrahydrofolyl-(gamma-L-Glu)(n+1) + ADP + phosphate + H(+)</text>
        <dbReference type="Rhea" id="RHEA:10580"/>
        <dbReference type="Rhea" id="RHEA-COMP:14738"/>
        <dbReference type="Rhea" id="RHEA-COMP:14740"/>
        <dbReference type="ChEBI" id="CHEBI:15378"/>
        <dbReference type="ChEBI" id="CHEBI:29985"/>
        <dbReference type="ChEBI" id="CHEBI:30616"/>
        <dbReference type="ChEBI" id="CHEBI:43474"/>
        <dbReference type="ChEBI" id="CHEBI:141005"/>
        <dbReference type="ChEBI" id="CHEBI:456216"/>
        <dbReference type="EC" id="6.3.2.17"/>
    </reaction>
</comment>
<name>A0A6B2L287_9EUKA</name>
<reference evidence="20" key="1">
    <citation type="journal article" date="2020" name="J. Eukaryot. Microbiol.">
        <title>De novo Sequencing, Assembly and Annotation of the Transcriptome for the Free-Living Testate Amoeba Arcella intermedia.</title>
        <authorList>
            <person name="Ribeiro G.M."/>
            <person name="Porfirio-Sousa A.L."/>
            <person name="Maurer-Alcala X.X."/>
            <person name="Katz L.A."/>
            <person name="Lahr D.J.G."/>
        </authorList>
    </citation>
    <scope>NUCLEOTIDE SEQUENCE</scope>
</reference>
<comment type="function">
    <text evidence="17">Catalyzes conversion of folates to polyglutamate derivatives allowing concentration of folate compounds in the cell and the intracellular retention of these cofactors, which are important substrates for most of the folate-dependent enzymes that are involved in one-carbon transfer reactions involved in purine, pyrimidine and amino acid synthesis.</text>
</comment>
<accession>A0A6B2L287</accession>
<evidence type="ECO:0000256" key="3">
    <source>
        <dbReference type="ARBA" id="ARBA00004496"/>
    </source>
</evidence>
<keyword evidence="6" id="KW-0963">Cytoplasm</keyword>
<evidence type="ECO:0000256" key="5">
    <source>
        <dbReference type="ARBA" id="ARBA00008276"/>
    </source>
</evidence>
<comment type="subcellular location">
    <subcellularLocation>
        <location evidence="3">Cytoplasm</location>
    </subcellularLocation>
    <subcellularLocation>
        <location evidence="1">Mitochondrion inner membrane</location>
    </subcellularLocation>
    <subcellularLocation>
        <location evidence="2">Mitochondrion matrix</location>
    </subcellularLocation>
</comment>
<evidence type="ECO:0000256" key="8">
    <source>
        <dbReference type="ARBA" id="ARBA00022598"/>
    </source>
</evidence>
<dbReference type="InterPro" id="IPR001645">
    <property type="entry name" value="Folylpolyglutamate_synth"/>
</dbReference>
<protein>
    <recommendedName>
        <fullName evidence="17">Folylpolyglutamate synthase</fullName>
        <ecNumber evidence="17">6.3.2.17</ecNumber>
    </recommendedName>
    <alternativeName>
        <fullName evidence="17">Folylpoly-gamma-glutamate synthetase</fullName>
    </alternativeName>
    <alternativeName>
        <fullName evidence="17">Tetrahydrofolylpolyglutamate synthase</fullName>
    </alternativeName>
</protein>
<keyword evidence="12 18" id="KW-0067">ATP-binding</keyword>
<evidence type="ECO:0000256" key="4">
    <source>
        <dbReference type="ARBA" id="ARBA00005150"/>
    </source>
</evidence>
<dbReference type="Gene3D" id="3.40.1190.10">
    <property type="entry name" value="Mur-like, catalytic domain"/>
    <property type="match status" value="1"/>
</dbReference>
<feature type="binding site" evidence="19">
    <location>
        <position position="191"/>
    </location>
    <ligand>
        <name>Mg(2+)</name>
        <dbReference type="ChEBI" id="CHEBI:18420"/>
        <label>1</label>
    </ligand>
</feature>
<dbReference type="GO" id="GO:0046872">
    <property type="term" value="F:metal ion binding"/>
    <property type="evidence" value="ECO:0007669"/>
    <property type="project" value="UniProtKB-KW"/>
</dbReference>
<feature type="binding site" evidence="19">
    <location>
        <position position="96"/>
    </location>
    <ligand>
        <name>Mg(2+)</name>
        <dbReference type="ChEBI" id="CHEBI:18420"/>
        <label>1</label>
    </ligand>
</feature>
<evidence type="ECO:0000256" key="15">
    <source>
        <dbReference type="ARBA" id="ARBA00023136"/>
    </source>
</evidence>
<dbReference type="InterPro" id="IPR036615">
    <property type="entry name" value="Mur_ligase_C_dom_sf"/>
</dbReference>
<dbReference type="SUPFAM" id="SSF53623">
    <property type="entry name" value="MurD-like peptide ligases, catalytic domain"/>
    <property type="match status" value="1"/>
</dbReference>
<evidence type="ECO:0000256" key="6">
    <source>
        <dbReference type="ARBA" id="ARBA00022490"/>
    </source>
</evidence>
<evidence type="ECO:0000256" key="16">
    <source>
        <dbReference type="ARBA" id="ARBA00047493"/>
    </source>
</evidence>
<keyword evidence="13 19" id="KW-0460">Magnesium</keyword>
<evidence type="ECO:0000256" key="13">
    <source>
        <dbReference type="ARBA" id="ARBA00022842"/>
    </source>
</evidence>
<proteinExistence type="inferred from homology"/>
<dbReference type="PANTHER" id="PTHR11136:SF5">
    <property type="entry name" value="FOLYLPOLYGLUTAMATE SYNTHASE, MITOCHONDRIAL"/>
    <property type="match status" value="1"/>
</dbReference>
<dbReference type="InterPro" id="IPR018109">
    <property type="entry name" value="Folylpolyglutamate_synth_CS"/>
</dbReference>
<evidence type="ECO:0000256" key="18">
    <source>
        <dbReference type="PIRSR" id="PIRSR038895-1"/>
    </source>
</evidence>
<evidence type="ECO:0000256" key="11">
    <source>
        <dbReference type="ARBA" id="ARBA00022792"/>
    </source>
</evidence>
<comment type="pathway">
    <text evidence="4 17">Cofactor biosynthesis; tetrahydrofolylpolyglutamate biosynthesis.</text>
</comment>
<evidence type="ECO:0000256" key="7">
    <source>
        <dbReference type="ARBA" id="ARBA00022563"/>
    </source>
</evidence>
<dbReference type="PROSITE" id="PS01011">
    <property type="entry name" value="FOLYLPOLYGLU_SYNT_1"/>
    <property type="match status" value="1"/>
</dbReference>
<dbReference type="GO" id="GO:0005524">
    <property type="term" value="F:ATP binding"/>
    <property type="evidence" value="ECO:0007669"/>
    <property type="project" value="UniProtKB-KW"/>
</dbReference>
<dbReference type="InterPro" id="IPR036565">
    <property type="entry name" value="Mur-like_cat_sf"/>
</dbReference>
<evidence type="ECO:0000256" key="9">
    <source>
        <dbReference type="ARBA" id="ARBA00022723"/>
    </source>
</evidence>
<keyword evidence="7 17" id="KW-0554">One-carbon metabolism</keyword>
<dbReference type="Gene3D" id="3.90.190.20">
    <property type="entry name" value="Mur ligase, C-terminal domain"/>
    <property type="match status" value="1"/>
</dbReference>
<evidence type="ECO:0000256" key="14">
    <source>
        <dbReference type="ARBA" id="ARBA00023128"/>
    </source>
</evidence>
<dbReference type="EMBL" id="GIBP01002009">
    <property type="protein sequence ID" value="NDV30978.1"/>
    <property type="molecule type" value="Transcribed_RNA"/>
</dbReference>
<evidence type="ECO:0000256" key="17">
    <source>
        <dbReference type="PIRNR" id="PIRNR038895"/>
    </source>
</evidence>
<keyword evidence="11" id="KW-0999">Mitochondrion inner membrane</keyword>
<dbReference type="PANTHER" id="PTHR11136">
    <property type="entry name" value="FOLYLPOLYGLUTAMATE SYNTHASE-RELATED"/>
    <property type="match status" value="1"/>
</dbReference>
<sequence length="499" mass="56361">MQKSKTFNEAVIQLNTLQSNSEAIQHWTNFRTTNKTESQSYVLQTMNKYANQLSLDISSLSRRSIHVTGTKGKGSTCAMTESIIRNHGFKTGLYTSPHLISVRERIKLNGESISEQSFSDYFWEVYDKLSSLNDPFKISYFWFLTIMSFYIFEKEKVDCAIIEVGIGGRTDCTNILDFPVACGIATIDYDHMTVLGNTLQQIAYEKSGIFKRGSLAVTVPQVPEPHKQIIERSIELGSPLYITRPWANYETLSGPISIPEGDFQKTNASLAVALSAIWLQKRGNVKLGVDLLDASSEISSLPPLFPVFQVSDVFKKGLQETQWPGRAQKISQFCEYPNLHLFLDGAHTPTSISAAKDWFRSATSKHKGPQIHLLCFNNKTGKPSEKLLSPLVEYSQFRPFQKVFFVNSQLKQLNYSKVKVIEEDSKNQLEVLTKIWRDTEAKDPTSSPIDSLARFETVDDAFEELKGVARDNKDKEVLVFVTGSLYLVGAFLELLDFKF</sequence>
<dbReference type="GO" id="GO:0004326">
    <property type="term" value="F:tetrahydrofolylpolyglutamate synthase activity"/>
    <property type="evidence" value="ECO:0007669"/>
    <property type="project" value="UniProtKB-EC"/>
</dbReference>
<dbReference type="GO" id="GO:0005759">
    <property type="term" value="C:mitochondrial matrix"/>
    <property type="evidence" value="ECO:0007669"/>
    <property type="project" value="UniProtKB-SubCell"/>
</dbReference>
<dbReference type="GO" id="GO:0005829">
    <property type="term" value="C:cytosol"/>
    <property type="evidence" value="ECO:0007669"/>
    <property type="project" value="TreeGrafter"/>
</dbReference>
<keyword evidence="8 17" id="KW-0436">Ligase</keyword>
<keyword evidence="15" id="KW-0472">Membrane</keyword>
<evidence type="ECO:0000256" key="1">
    <source>
        <dbReference type="ARBA" id="ARBA00004273"/>
    </source>
</evidence>
<dbReference type="UniPathway" id="UPA00850"/>
<comment type="cofactor">
    <cofactor evidence="17">
        <name>a monovalent cation</name>
        <dbReference type="ChEBI" id="CHEBI:60242"/>
    </cofactor>
    <text evidence="17">A monovalent cation.</text>
</comment>
<dbReference type="GO" id="GO:0005743">
    <property type="term" value="C:mitochondrial inner membrane"/>
    <property type="evidence" value="ECO:0007669"/>
    <property type="project" value="UniProtKB-SubCell"/>
</dbReference>
<dbReference type="GO" id="GO:0006730">
    <property type="term" value="P:one-carbon metabolic process"/>
    <property type="evidence" value="ECO:0007669"/>
    <property type="project" value="UniProtKB-KW"/>
</dbReference>
<dbReference type="SUPFAM" id="SSF53244">
    <property type="entry name" value="MurD-like peptide ligases, peptide-binding domain"/>
    <property type="match status" value="1"/>
</dbReference>
<dbReference type="EC" id="6.3.2.17" evidence="17"/>
<keyword evidence="14" id="KW-0496">Mitochondrion</keyword>
<evidence type="ECO:0000256" key="12">
    <source>
        <dbReference type="ARBA" id="ARBA00022840"/>
    </source>
</evidence>
<dbReference type="AlphaFoldDB" id="A0A6B2L287"/>
<evidence type="ECO:0000256" key="2">
    <source>
        <dbReference type="ARBA" id="ARBA00004305"/>
    </source>
</evidence>
<feature type="binding site" evidence="18">
    <location>
        <position position="344"/>
    </location>
    <ligand>
        <name>ATP</name>
        <dbReference type="ChEBI" id="CHEBI:30616"/>
    </ligand>
</feature>
<keyword evidence="9 19" id="KW-0479">Metal-binding</keyword>
<dbReference type="PIRSF" id="PIRSF038895">
    <property type="entry name" value="FPGS"/>
    <property type="match status" value="1"/>
</dbReference>
<evidence type="ECO:0000313" key="20">
    <source>
        <dbReference type="EMBL" id="NDV30978.1"/>
    </source>
</evidence>
<evidence type="ECO:0000256" key="10">
    <source>
        <dbReference type="ARBA" id="ARBA00022741"/>
    </source>
</evidence>
<evidence type="ECO:0000256" key="19">
    <source>
        <dbReference type="PIRSR" id="PIRSR038895-2"/>
    </source>
</evidence>
<dbReference type="NCBIfam" id="TIGR01499">
    <property type="entry name" value="folC"/>
    <property type="match status" value="1"/>
</dbReference>
<keyword evidence="10 18" id="KW-0547">Nucleotide-binding</keyword>
<dbReference type="InterPro" id="IPR023600">
    <property type="entry name" value="Folylpolyglutamate_synth_euk"/>
</dbReference>
<feature type="binding site" evidence="19">
    <location>
        <position position="163"/>
    </location>
    <ligand>
        <name>Mg(2+)</name>
        <dbReference type="ChEBI" id="CHEBI:18420"/>
        <label>1</label>
    </ligand>
</feature>
<feature type="binding site" evidence="18">
    <location>
        <position position="326"/>
    </location>
    <ligand>
        <name>ATP</name>
        <dbReference type="ChEBI" id="CHEBI:30616"/>
    </ligand>
</feature>
<dbReference type="PROSITE" id="PS01012">
    <property type="entry name" value="FOLYLPOLYGLU_SYNT_2"/>
    <property type="match status" value="1"/>
</dbReference>